<feature type="region of interest" description="Disordered" evidence="1">
    <location>
        <begin position="314"/>
        <end position="344"/>
    </location>
</feature>
<evidence type="ECO:0000256" key="1">
    <source>
        <dbReference type="SAM" id="MobiDB-lite"/>
    </source>
</evidence>
<feature type="region of interest" description="Disordered" evidence="1">
    <location>
        <begin position="419"/>
        <end position="441"/>
    </location>
</feature>
<dbReference type="AlphaFoldDB" id="A0A1A8YM81"/>
<protein>
    <submittedName>
        <fullName evidence="3">Uncharacterized protein</fullName>
    </submittedName>
</protein>
<dbReference type="Proteomes" id="UP000078555">
    <property type="component" value="Unassembled WGS sequence"/>
</dbReference>
<dbReference type="EMBL" id="FLRD01000033">
    <property type="protein sequence ID" value="SBT32117.1"/>
    <property type="molecule type" value="Genomic_DNA"/>
</dbReference>
<evidence type="ECO:0000313" key="5">
    <source>
        <dbReference type="Proteomes" id="UP000078555"/>
    </source>
</evidence>
<feature type="compositionally biased region" description="Basic and acidic residues" evidence="1">
    <location>
        <begin position="425"/>
        <end position="436"/>
    </location>
</feature>
<keyword evidence="5" id="KW-1185">Reference proteome</keyword>
<reference evidence="4 5" key="1">
    <citation type="submission" date="2016-05" db="EMBL/GenBank/DDBJ databases">
        <authorList>
            <person name="Naeem Raeece"/>
        </authorList>
    </citation>
    <scope>NUCLEOTIDE SEQUENCE [LARGE SCALE GENOMIC DNA]</scope>
</reference>
<feature type="compositionally biased region" description="Polar residues" evidence="1">
    <location>
        <begin position="314"/>
        <end position="325"/>
    </location>
</feature>
<feature type="compositionally biased region" description="Polar residues" evidence="1">
    <location>
        <begin position="654"/>
        <end position="665"/>
    </location>
</feature>
<dbReference type="EMBL" id="FLRE01000041">
    <property type="protein sequence ID" value="SBT32642.1"/>
    <property type="molecule type" value="Genomic_DNA"/>
</dbReference>
<feature type="region of interest" description="Disordered" evidence="1">
    <location>
        <begin position="654"/>
        <end position="680"/>
    </location>
</feature>
<evidence type="ECO:0000313" key="2">
    <source>
        <dbReference type="EMBL" id="SBT32117.1"/>
    </source>
</evidence>
<gene>
    <name evidence="2" type="ORF">POVWA1_010500</name>
    <name evidence="3" type="ORF">POVWA2_010640</name>
</gene>
<evidence type="ECO:0000313" key="4">
    <source>
        <dbReference type="Proteomes" id="UP000078550"/>
    </source>
</evidence>
<organism evidence="3 4">
    <name type="scientific">Plasmodium ovale wallikeri</name>
    <dbReference type="NCBI Taxonomy" id="864142"/>
    <lineage>
        <taxon>Eukaryota</taxon>
        <taxon>Sar</taxon>
        <taxon>Alveolata</taxon>
        <taxon>Apicomplexa</taxon>
        <taxon>Aconoidasida</taxon>
        <taxon>Haemosporida</taxon>
        <taxon>Plasmodiidae</taxon>
        <taxon>Plasmodium</taxon>
        <taxon>Plasmodium (Plasmodium)</taxon>
    </lineage>
</organism>
<sequence length="755" mass="88560">MEVVSCIPGYGDINVETLYKPQEDYAFVNDIKAKQFIYNPYFKKEPMGPFIKELYENYVSDKILKRPMFSPLILLQKKMNTQCNPFVSYPYGVPQDVVYEKCPKCKGNKKNKKEKCKKNTKNHLKNDTFTTKLSLPNSNITSDILQINKENFYDNNEEFSTISYSQGDSHTNHFSHREMTFSNDFESISHSACEATRESKELQIGSKNGYSRRYNSHESYINEDDGVCYDKDEHHYVYNGTTNLRSQIELEKLCRKQLQNKLYLKENEHYNEQNYSDNKRDTNFHTKCEDSEEYASLQGEKEHNQIEQIVSTCTDEGSNNINGKKNQSERSAIIVDENKKTREKHKKELLDIRNEETASQQKRAHSKEKNFTHRVKEGKGVKQSIKQVKICEDENVLNKYSVMESFKKHNISKEYLKEKRHLSKNSHDKQESERNKRMEHHGRVCKMGNSKYEMEKKNMGSSTNKVQQVSSDEMLSSNEEEKKVSFLPQKRNVKYRKIFFEKDNNYKKKSEKRELNSKNSKLIISRTKSLKVRRGTINFPTKHNNFPLRKKSILHKQKSMVETKFKKQNTMSLKKKKTLARLNSTKHKPYTILLNKKKVINTQKSMHTLENKKNKNMQLGTRKLLARSKTKVYVDNETKIFKKAEVKMLSKSPFNPNLSTESSKISEMGHKKKEKENNTPKNKRLISAHLNTITEKVDTNSIKNKLKTKKKELFENIISLTKNMKNQPLKKKYNAKINPRDLLSLTSNNSSDMHT</sequence>
<proteinExistence type="predicted"/>
<reference evidence="3" key="2">
    <citation type="submission" date="2016-05" db="EMBL/GenBank/DDBJ databases">
        <authorList>
            <person name="Lavstsen T."/>
            <person name="Jespersen J.S."/>
        </authorList>
    </citation>
    <scope>NUCLEOTIDE SEQUENCE [LARGE SCALE GENOMIC DNA]</scope>
</reference>
<evidence type="ECO:0000313" key="3">
    <source>
        <dbReference type="EMBL" id="SBT32642.1"/>
    </source>
</evidence>
<name>A0A1A8YM81_PLAOA</name>
<dbReference type="Proteomes" id="UP000078550">
    <property type="component" value="Unassembled WGS sequence"/>
</dbReference>
<accession>A0A1A8YM81</accession>